<accession>A0A9N9SZL4</accession>
<feature type="coiled-coil region" evidence="1">
    <location>
        <begin position="691"/>
        <end position="778"/>
    </location>
</feature>
<dbReference type="Proteomes" id="UP001153709">
    <property type="component" value="Chromosome 4"/>
</dbReference>
<feature type="coiled-coil region" evidence="1">
    <location>
        <begin position="1127"/>
        <end position="1284"/>
    </location>
</feature>
<evidence type="ECO:0000313" key="3">
    <source>
        <dbReference type="Proteomes" id="UP001153709"/>
    </source>
</evidence>
<dbReference type="EMBL" id="OU898279">
    <property type="protein sequence ID" value="CAG9833571.1"/>
    <property type="molecule type" value="Genomic_DNA"/>
</dbReference>
<feature type="coiled-coil region" evidence="1">
    <location>
        <begin position="69"/>
        <end position="100"/>
    </location>
</feature>
<feature type="coiled-coil region" evidence="1">
    <location>
        <begin position="432"/>
        <end position="662"/>
    </location>
</feature>
<dbReference type="OrthoDB" id="6350415at2759"/>
<protein>
    <submittedName>
        <fullName evidence="2">Uncharacterized protein</fullName>
    </submittedName>
</protein>
<reference evidence="2" key="1">
    <citation type="submission" date="2022-01" db="EMBL/GenBank/DDBJ databases">
        <authorList>
            <person name="King R."/>
        </authorList>
    </citation>
    <scope>NUCLEOTIDE SEQUENCE</scope>
</reference>
<keyword evidence="1" id="KW-0175">Coiled coil</keyword>
<dbReference type="SUPFAM" id="SSF57997">
    <property type="entry name" value="Tropomyosin"/>
    <property type="match status" value="1"/>
</dbReference>
<name>A0A9N9SZL4_DIABA</name>
<feature type="coiled-coil region" evidence="1">
    <location>
        <begin position="930"/>
        <end position="992"/>
    </location>
</feature>
<feature type="coiled-coil region" evidence="1">
    <location>
        <begin position="1039"/>
        <end position="1087"/>
    </location>
</feature>
<keyword evidence="3" id="KW-1185">Reference proteome</keyword>
<sequence>MCTVNRSHQRLLVSDGCPIPIGNSVCGETKTLDIINEFKRLYEEKMNEIDNTSCGDCLQEKLQLQQNWIGDLTEQNEMLVRAVEDLELEATERVKMLEEKLQRSAECICEAERRSTEKDSTIQKLEAKVGELNSMTKQFQMKKDECENLQKLTHCLEREIQVLQTKNDSIEKDKESVEEAKNILEKQLDDTKSHIQQLESEFNNFLIEKDRMKEKYKTAVQQELCISEECRRMELENKKLQDESNELKIELDKYIREKTFLDGGVKQLGNDTKCFLCKVTHEEVEKLNNTIEELRNTLQESKTVREKEDQEKCFQMTTLNEEIQRLDSCLCEANEKLKEKDTEIFTLNRAIKELECQYEPTTKTKDKEVIALKYRIEELQSYLFQLKGKLKLCKHCRQSLRVDFCGNSEVQTDASDPDEEQLQKLIQRDELIKFQADTLRMLQQELQRLKEKNKEFVCDRDTNQENCDGICYLEEQVELFKGKLVQSENRVVELTKEIDNKEDIIKSQKDTLNFVEKQLDILRSKESEMRIENEHQCLCIQQLKSRVTELETSTQDAERRANNLQMAVDLYTNTINVLEASEEKFRMEIDRQRTTINNLQEALVSAKNELDNTKQKHDDNVVDHQKMVENLLQVMSENELEKEDLRNQISIVTEKYQQLQELNFNVEVDHYNSLQDVEGLDHQLFKYQCLLKSTEDELKECKCHLKKLIKQKKSFEDVIQYFKQEMAIMAQQLESLQELLTMSNDTAQEENSKLMSAFVRVQELNQQLTIQLAAAEQKVVLENQMNQLNETKISELERMVSSKEIDIDKHSVTITSIKENLVCSLQQNEALQKTITSLSETVYEFHQCVQKYENDSCKSQEVTIACQNQIESCKEKLTDLKDLLERKTSDLCKIEMAYNNQHRSLMCCQMELKEIKDRQKNKQYYLKCVIEELKDKLNKSEEDRDRQIRELKLMQEDLGNLKRKNEKKDSEIVRYRRIISDLKKTLTELNKNLSKKEIPFRSKCNREECKRYIEQFNEADVEVLQNQEAGTCVSCPCEVDFYRNVVEALKRAVNEIKMRLTNTQKKNKDLEKELRDKELQVQEISRTQLEKDKEYSELKQKLMERLQMVQCEEAKFAEKSKQFEREVGSLKRELELKTLQLNEVEKNTQQIAGTKSIQLACAQEEINVLKEQLNKLLRQHCAVNMENEKLHTQSTRMQTTVTNLEERSQLLKGQVEQYLMELQMVQKEKDSLHIRNQDLLRELRALQTSYETACGQQRYNEETIKSLESELRDVKKQRDDICLESRTVVDYFRLWLQEQKKINEFTVSKEKDYFKTIEMLKQQNHGPSCPFVQSQFTRNINNLRNRQEHCQSPWSLGSQGTSSVHDSSPCRSPCINEGSDWYATNFRNESEDDDVEEDDDDWVTKVENLAAQVRKTNKMWRHKMEKADLTVSKDTKK</sequence>
<feature type="coiled-coil region" evidence="1">
    <location>
        <begin position="132"/>
        <end position="311"/>
    </location>
</feature>
<proteinExistence type="predicted"/>
<organism evidence="2 3">
    <name type="scientific">Diabrotica balteata</name>
    <name type="common">Banded cucumber beetle</name>
    <dbReference type="NCBI Taxonomy" id="107213"/>
    <lineage>
        <taxon>Eukaryota</taxon>
        <taxon>Metazoa</taxon>
        <taxon>Ecdysozoa</taxon>
        <taxon>Arthropoda</taxon>
        <taxon>Hexapoda</taxon>
        <taxon>Insecta</taxon>
        <taxon>Pterygota</taxon>
        <taxon>Neoptera</taxon>
        <taxon>Endopterygota</taxon>
        <taxon>Coleoptera</taxon>
        <taxon>Polyphaga</taxon>
        <taxon>Cucujiformia</taxon>
        <taxon>Chrysomeloidea</taxon>
        <taxon>Chrysomelidae</taxon>
        <taxon>Galerucinae</taxon>
        <taxon>Diabroticina</taxon>
        <taxon>Diabroticites</taxon>
        <taxon>Diabrotica</taxon>
    </lineage>
</organism>
<evidence type="ECO:0000313" key="2">
    <source>
        <dbReference type="EMBL" id="CAG9833571.1"/>
    </source>
</evidence>
<evidence type="ECO:0000256" key="1">
    <source>
        <dbReference type="SAM" id="Coils"/>
    </source>
</evidence>
<gene>
    <name evidence="2" type="ORF">DIABBA_LOCUS6966</name>
</gene>